<dbReference type="Gene3D" id="2.30.30.140">
    <property type="match status" value="1"/>
</dbReference>
<name>A0AAV5SAB7_9BILA</name>
<feature type="compositionally biased region" description="Basic residues" evidence="4">
    <location>
        <begin position="269"/>
        <end position="279"/>
    </location>
</feature>
<gene>
    <name evidence="6" type="ORF">PENTCL1PPCAC_2362</name>
</gene>
<feature type="compositionally biased region" description="Basic and acidic residues" evidence="4">
    <location>
        <begin position="237"/>
        <end position="268"/>
    </location>
</feature>
<evidence type="ECO:0000256" key="2">
    <source>
        <dbReference type="ARBA" id="ARBA00023242"/>
    </source>
</evidence>
<reference evidence="6" key="1">
    <citation type="submission" date="2023-10" db="EMBL/GenBank/DDBJ databases">
        <title>Genome assembly of Pristionchus species.</title>
        <authorList>
            <person name="Yoshida K."/>
            <person name="Sommer R.J."/>
        </authorList>
    </citation>
    <scope>NUCLEOTIDE SEQUENCE</scope>
    <source>
        <strain evidence="6">RS0144</strain>
    </source>
</reference>
<dbReference type="Proteomes" id="UP001432027">
    <property type="component" value="Unassembled WGS sequence"/>
</dbReference>
<feature type="coiled-coil region" evidence="3">
    <location>
        <begin position="201"/>
        <end position="232"/>
    </location>
</feature>
<comment type="caution">
    <text evidence="6">The sequence shown here is derived from an EMBL/GenBank/DDBJ whole genome shotgun (WGS) entry which is preliminary data.</text>
</comment>
<feature type="compositionally biased region" description="Pro residues" evidence="4">
    <location>
        <begin position="310"/>
        <end position="324"/>
    </location>
</feature>
<keyword evidence="3" id="KW-0175">Coiled coil</keyword>
<dbReference type="AlphaFoldDB" id="A0AAV5SAB7"/>
<feature type="compositionally biased region" description="Basic and acidic residues" evidence="4">
    <location>
        <begin position="395"/>
        <end position="413"/>
    </location>
</feature>
<sequence>MTPSLSPGWHVSHHALRELLEGIPDDNKKLETLIMDLDLKSFGLPSLQDKMDKSAGVVKGPIVLQISRMRDCGRPSLGESSPSNLIRVFLTDGHQAVNGISLEKINGLSEEKTPWGTKILLDGEVKVEGQFILLTPSNVTVLGGRVDRLIERWSIEKSAMKGMGRKSGEVTAPKWVSFGRKDNNGDAIKNTKNFKANDVLKRATEKEEEEGEDQFEKARKEKLDAVETAERKFAKVEAPKGGLSEEAKVEQMKEKMKKRGEKEEERREKRGMKGGRRGRRGSDDEPDVPSEFARPSHGITLSSFLGDNVAPPPMAVPVVAPPPMETRGGERGGRGGGMNDRGRGGYGREEINGGGRGGYGNREERGGDGGRGGRSDREEGKGGRDGGGRGGSQSVRDREYGMRDERRDQEVDHGLYGNGRGERREGGFNGQDVRRDGGGRGMERGRGGGGGGRGGGERGGDRGRGGDKIPSLMNEMDFPSVDGLSRGMGGMKIGGGGGGRAGGGMYSDAGRGEGMKQGSRVKAPWDDGNFYPATVCAVVANTMATVRFDGYDQVKTLPIGVLLQ</sequence>
<evidence type="ECO:0000256" key="1">
    <source>
        <dbReference type="ARBA" id="ARBA00004123"/>
    </source>
</evidence>
<keyword evidence="7" id="KW-1185">Reference proteome</keyword>
<dbReference type="PANTHER" id="PTHR13681">
    <property type="entry name" value="SURVIVAL OF MOTOR NEURON-RELATED-SPLICING FACTOR 30-RELATED"/>
    <property type="match status" value="1"/>
</dbReference>
<dbReference type="GO" id="GO:0005634">
    <property type="term" value="C:nucleus"/>
    <property type="evidence" value="ECO:0007669"/>
    <property type="project" value="UniProtKB-SubCell"/>
</dbReference>
<evidence type="ECO:0000256" key="3">
    <source>
        <dbReference type="SAM" id="Coils"/>
    </source>
</evidence>
<evidence type="ECO:0000259" key="5">
    <source>
        <dbReference type="SMART" id="SM00333"/>
    </source>
</evidence>
<feature type="compositionally biased region" description="Gly residues" evidence="4">
    <location>
        <begin position="494"/>
        <end position="505"/>
    </location>
</feature>
<feature type="compositionally biased region" description="Basic and acidic residues" evidence="4">
    <location>
        <begin position="340"/>
        <end position="351"/>
    </location>
</feature>
<feature type="compositionally biased region" description="Basic and acidic residues" evidence="4">
    <location>
        <begin position="361"/>
        <end position="387"/>
    </location>
</feature>
<dbReference type="SMART" id="SM01161">
    <property type="entry name" value="DUF1767"/>
    <property type="match status" value="1"/>
</dbReference>
<dbReference type="EMBL" id="BTSX01000001">
    <property type="protein sequence ID" value="GMS80187.1"/>
    <property type="molecule type" value="Genomic_DNA"/>
</dbReference>
<dbReference type="InterPro" id="IPR013894">
    <property type="entry name" value="RMI1_OB"/>
</dbReference>
<accession>A0AAV5SAB7</accession>
<feature type="region of interest" description="Disordered" evidence="4">
    <location>
        <begin position="494"/>
        <end position="521"/>
    </location>
</feature>
<evidence type="ECO:0000313" key="6">
    <source>
        <dbReference type="EMBL" id="GMS80187.1"/>
    </source>
</evidence>
<dbReference type="SUPFAM" id="SSF63748">
    <property type="entry name" value="Tudor/PWWP/MBT"/>
    <property type="match status" value="1"/>
</dbReference>
<feature type="compositionally biased region" description="Basic and acidic residues" evidence="4">
    <location>
        <begin position="420"/>
        <end position="446"/>
    </location>
</feature>
<dbReference type="PANTHER" id="PTHR13681:SF24">
    <property type="entry name" value="TUDOR DOMAIN-CONTAINING PROTEIN 3"/>
    <property type="match status" value="1"/>
</dbReference>
<evidence type="ECO:0000256" key="4">
    <source>
        <dbReference type="SAM" id="MobiDB-lite"/>
    </source>
</evidence>
<feature type="domain" description="Tudor" evidence="5">
    <location>
        <begin position="513"/>
        <end position="562"/>
    </location>
</feature>
<dbReference type="Gene3D" id="2.40.50.770">
    <property type="entry name" value="RecQ-mediated genome instability protein Rmi1, C-terminal domain"/>
    <property type="match status" value="1"/>
</dbReference>
<feature type="region of interest" description="Disordered" evidence="4">
    <location>
        <begin position="237"/>
        <end position="474"/>
    </location>
</feature>
<dbReference type="Pfam" id="PF08585">
    <property type="entry name" value="RMI1_N_C"/>
    <property type="match status" value="1"/>
</dbReference>
<comment type="subcellular location">
    <subcellularLocation>
        <location evidence="1">Nucleus</location>
    </subcellularLocation>
</comment>
<evidence type="ECO:0000313" key="7">
    <source>
        <dbReference type="Proteomes" id="UP001432027"/>
    </source>
</evidence>
<dbReference type="SMART" id="SM00333">
    <property type="entry name" value="TUDOR"/>
    <property type="match status" value="1"/>
</dbReference>
<organism evidence="6 7">
    <name type="scientific">Pristionchus entomophagus</name>
    <dbReference type="NCBI Taxonomy" id="358040"/>
    <lineage>
        <taxon>Eukaryota</taxon>
        <taxon>Metazoa</taxon>
        <taxon>Ecdysozoa</taxon>
        <taxon>Nematoda</taxon>
        <taxon>Chromadorea</taxon>
        <taxon>Rhabditida</taxon>
        <taxon>Rhabditina</taxon>
        <taxon>Diplogasteromorpha</taxon>
        <taxon>Diplogasteroidea</taxon>
        <taxon>Neodiplogasteridae</taxon>
        <taxon>Pristionchus</taxon>
    </lineage>
</organism>
<keyword evidence="2" id="KW-0539">Nucleus</keyword>
<dbReference type="InterPro" id="IPR042470">
    <property type="entry name" value="RMI1_N_C_sf"/>
</dbReference>
<proteinExistence type="predicted"/>
<feature type="compositionally biased region" description="Basic and acidic residues" evidence="4">
    <location>
        <begin position="455"/>
        <end position="467"/>
    </location>
</feature>
<protein>
    <recommendedName>
        <fullName evidence="5">Tudor domain-containing protein</fullName>
    </recommendedName>
</protein>
<dbReference type="InterPro" id="IPR002999">
    <property type="entry name" value="Tudor"/>
</dbReference>